<keyword evidence="2" id="KW-1185">Reference proteome</keyword>
<dbReference type="InterPro" id="IPR036086">
    <property type="entry name" value="ParB/Sulfiredoxin_sf"/>
</dbReference>
<evidence type="ECO:0000313" key="2">
    <source>
        <dbReference type="Proteomes" id="UP000242188"/>
    </source>
</evidence>
<name>A0A210QM24_MIZYE</name>
<dbReference type="PANTHER" id="PTHR35378:SF1">
    <property type="entry name" value="C2H2-TYPE DOMAIN-CONTAINING PROTEIN"/>
    <property type="match status" value="1"/>
</dbReference>
<evidence type="ECO:0000313" key="1">
    <source>
        <dbReference type="EMBL" id="OWF49780.1"/>
    </source>
</evidence>
<dbReference type="SUPFAM" id="SSF110849">
    <property type="entry name" value="ParB/Sulfiredoxin"/>
    <property type="match status" value="1"/>
</dbReference>
<dbReference type="Proteomes" id="UP000242188">
    <property type="component" value="Unassembled WGS sequence"/>
</dbReference>
<dbReference type="EMBL" id="NEDP02002941">
    <property type="protein sequence ID" value="OWF49780.1"/>
    <property type="molecule type" value="Genomic_DNA"/>
</dbReference>
<protein>
    <submittedName>
        <fullName evidence="1">Uncharacterized protein</fullName>
    </submittedName>
</protein>
<proteinExistence type="predicted"/>
<reference evidence="1 2" key="1">
    <citation type="journal article" date="2017" name="Nat. Ecol. Evol.">
        <title>Scallop genome provides insights into evolution of bilaterian karyotype and development.</title>
        <authorList>
            <person name="Wang S."/>
            <person name="Zhang J."/>
            <person name="Jiao W."/>
            <person name="Li J."/>
            <person name="Xun X."/>
            <person name="Sun Y."/>
            <person name="Guo X."/>
            <person name="Huan P."/>
            <person name="Dong B."/>
            <person name="Zhang L."/>
            <person name="Hu X."/>
            <person name="Sun X."/>
            <person name="Wang J."/>
            <person name="Zhao C."/>
            <person name="Wang Y."/>
            <person name="Wang D."/>
            <person name="Huang X."/>
            <person name="Wang R."/>
            <person name="Lv J."/>
            <person name="Li Y."/>
            <person name="Zhang Z."/>
            <person name="Liu B."/>
            <person name="Lu W."/>
            <person name="Hui Y."/>
            <person name="Liang J."/>
            <person name="Zhou Z."/>
            <person name="Hou R."/>
            <person name="Li X."/>
            <person name="Liu Y."/>
            <person name="Li H."/>
            <person name="Ning X."/>
            <person name="Lin Y."/>
            <person name="Zhao L."/>
            <person name="Xing Q."/>
            <person name="Dou J."/>
            <person name="Li Y."/>
            <person name="Mao J."/>
            <person name="Guo H."/>
            <person name="Dou H."/>
            <person name="Li T."/>
            <person name="Mu C."/>
            <person name="Jiang W."/>
            <person name="Fu Q."/>
            <person name="Fu X."/>
            <person name="Miao Y."/>
            <person name="Liu J."/>
            <person name="Yu Q."/>
            <person name="Li R."/>
            <person name="Liao H."/>
            <person name="Li X."/>
            <person name="Kong Y."/>
            <person name="Jiang Z."/>
            <person name="Chourrout D."/>
            <person name="Li R."/>
            <person name="Bao Z."/>
        </authorList>
    </citation>
    <scope>NUCLEOTIDE SEQUENCE [LARGE SCALE GENOMIC DNA]</scope>
    <source>
        <strain evidence="1 2">PY_sf001</strain>
    </source>
</reference>
<dbReference type="PANTHER" id="PTHR35378">
    <property type="entry name" value="UNNAMED PRODUCT"/>
    <property type="match status" value="1"/>
</dbReference>
<comment type="caution">
    <text evidence="1">The sequence shown here is derived from an EMBL/GenBank/DDBJ whole genome shotgun (WGS) entry which is preliminary data.</text>
</comment>
<dbReference type="OrthoDB" id="449340at2759"/>
<dbReference type="Gene3D" id="3.90.1530.10">
    <property type="entry name" value="Conserved hypothetical protein from pyrococcus furiosus pfu- 392566-001, ParB domain"/>
    <property type="match status" value="1"/>
</dbReference>
<organism evidence="1 2">
    <name type="scientific">Mizuhopecten yessoensis</name>
    <name type="common">Japanese scallop</name>
    <name type="synonym">Patinopecten yessoensis</name>
    <dbReference type="NCBI Taxonomy" id="6573"/>
    <lineage>
        <taxon>Eukaryota</taxon>
        <taxon>Metazoa</taxon>
        <taxon>Spiralia</taxon>
        <taxon>Lophotrochozoa</taxon>
        <taxon>Mollusca</taxon>
        <taxon>Bivalvia</taxon>
        <taxon>Autobranchia</taxon>
        <taxon>Pteriomorphia</taxon>
        <taxon>Pectinida</taxon>
        <taxon>Pectinoidea</taxon>
        <taxon>Pectinidae</taxon>
        <taxon>Mizuhopecten</taxon>
    </lineage>
</organism>
<accession>A0A210QM24</accession>
<dbReference type="AlphaFoldDB" id="A0A210QM24"/>
<gene>
    <name evidence="1" type="ORF">KP79_PYT05695</name>
</gene>
<sequence length="265" mass="30241">MEVSLSLSENTKPSKLRPSDICFSQKVVYHRFRRRSGHGHMTIGDTLDDIMEGRLSMTLLPEISLKQEEDEETDGDILVGGKKTRWITADNRRLWIFRHLERLGRCKEISFQEVSYIDSMKRSSENRGVSVGIKDDAEPGGYWHKAPDVTHIDPMSVKFTKDVIPMTFSSGDHSGVNVRTLVNELVSENLECRNIPPIVVWQDETAMSVIDGNRRLWAFQKSTKSEIAAIVIEDRKFLDNTMPRMIGKSLNDLSSVYDHTEVITE</sequence>